<reference evidence="3 4" key="5">
    <citation type="journal article" date="2010" name="Appl. Environ. Microbiol.">
        <title>phrR-like gene praR of Azorhizobium caulinodans ORS571 is essential for symbiosis with Sesbania rostrata and is involved in expression of reb genes.</title>
        <authorList>
            <person name="Akiba N."/>
            <person name="Aono T."/>
            <person name="Toyazaki H."/>
            <person name="Sato S."/>
            <person name="Oyaizu H."/>
        </authorList>
    </citation>
    <scope>NUCLEOTIDE SEQUENCE [LARGE SCALE GENOMIC DNA]</scope>
    <source>
        <strain evidence="4">ATCC 43989 / DSM 5975 / JCM 20966 / LMG 6465 / NBRC 14845 / NCIMB 13405 / ORS 571</strain>
    </source>
</reference>
<dbReference type="Proteomes" id="UP000000270">
    <property type="component" value="Chromosome"/>
</dbReference>
<dbReference type="PANTHER" id="PTHR42831">
    <property type="entry name" value="FE-S PROTEIN MATURATION AUXILIARY FACTOR YITW"/>
    <property type="match status" value="1"/>
</dbReference>
<reference evidence="4" key="2">
    <citation type="submission" date="2007-04" db="EMBL/GenBank/DDBJ databases">
        <title>Complete genome sequence of the nitrogen-fixing bacterium Azorhizobium caulinodans ORS571.</title>
        <authorList>
            <person name="Lee K.B."/>
            <person name="Backer P.D."/>
            <person name="Aono T."/>
            <person name="Liu C.T."/>
            <person name="Suzuki S."/>
            <person name="Suzuki T."/>
            <person name="Kaneko T."/>
            <person name="Yamada M."/>
            <person name="Tabata S."/>
            <person name="Kupfer D.M."/>
            <person name="Najar F.Z."/>
            <person name="Wiley G.B."/>
            <person name="Roe B."/>
            <person name="Binnewies T."/>
            <person name="Ussery D."/>
            <person name="Vereecke D."/>
            <person name="Gevers D."/>
            <person name="Holsters M."/>
            <person name="Oyaizu H."/>
        </authorList>
    </citation>
    <scope>NUCLEOTIDE SEQUENCE [LARGE SCALE GENOMIC DNA]</scope>
    <source>
        <strain evidence="4">ATCC 43989 / DSM 5975 / JCM 20966 / LMG 6465 / NBRC 14845 / NCIMB 13405 / ORS 571</strain>
    </source>
</reference>
<evidence type="ECO:0000313" key="4">
    <source>
        <dbReference type="Proteomes" id="UP000000270"/>
    </source>
</evidence>
<feature type="region of interest" description="Disordered" evidence="1">
    <location>
        <begin position="1"/>
        <end position="25"/>
    </location>
</feature>
<accession>A8IIQ1</accession>
<dbReference type="InterPro" id="IPR034904">
    <property type="entry name" value="FSCA_dom_sf"/>
</dbReference>
<proteinExistence type="predicted"/>
<protein>
    <submittedName>
        <fullName evidence="3">Putative metal-sulfur cluster biosynthetic enzyme</fullName>
    </submittedName>
</protein>
<dbReference type="PANTHER" id="PTHR42831:SF1">
    <property type="entry name" value="FE-S PROTEIN MATURATION AUXILIARY FACTOR YITW"/>
    <property type="match status" value="1"/>
</dbReference>
<dbReference type="InterPro" id="IPR002744">
    <property type="entry name" value="MIP18-like"/>
</dbReference>
<gene>
    <name evidence="3" type="ordered locus">AZC_3435</name>
</gene>
<name>A8IIQ1_AZOC5</name>
<reference evidence="3 4" key="1">
    <citation type="journal article" date="2007" name="Appl. Environ. Microbiol.">
        <title>Rhizobial factors required for stem nodule maturation and maintenance in Sesbania rostrata-Azorhizobium caulinodans ORS571 symbiosis.</title>
        <authorList>
            <person name="Suzuki S."/>
            <person name="Aono T."/>
            <person name="Lee KB."/>
            <person name="Suzuki T."/>
            <person name="Liu CT."/>
            <person name="Miwa H."/>
            <person name="Wakao S."/>
            <person name="Iki T."/>
            <person name="Oyaizu H."/>
        </authorList>
    </citation>
    <scope>NUCLEOTIDE SEQUENCE [LARGE SCALE GENOMIC DNA]</scope>
    <source>
        <strain evidence="4">ATCC 43989 / DSM 5975 / JCM 20966 / LMG 6465 / NBRC 14845 / NCIMB 13405 / ORS 571</strain>
    </source>
</reference>
<sequence>MTMSDDFMTDEPMMPGTETEDLSSETATAVDWDEEAITAEIIEALRTVHDPEIPVNIYDLGLVYRIQLLPTVGAEIDMTLTAPGCPVAGELVSMVQRAVLTVRQIDVAKVNLVFDPPWDTNRMTDDVKLELGLL</sequence>
<reference evidence="3 4" key="6">
    <citation type="journal article" date="2011" name="Appl. Environ. Microbiol.">
        <title>Involvement of the azorhizobial chromosome partition gene (parA) in the onset of bacteroid differentiation during Sesbania rostrata stem nodule development.</title>
        <authorList>
            <person name="Liu CT."/>
            <person name="Lee KB."/>
            <person name="Wang YS."/>
            <person name="Peng MH."/>
            <person name="Lee KT."/>
            <person name="Suzuki S."/>
            <person name="Suzuki T."/>
            <person name="Oyaizu H."/>
        </authorList>
    </citation>
    <scope>NUCLEOTIDE SEQUENCE [LARGE SCALE GENOMIC DNA]</scope>
    <source>
        <strain evidence="4">ATCC 43989 / DSM 5975 / JCM 20966 / LMG 6465 / NBRC 14845 / NCIMB 13405 / ORS 571</strain>
    </source>
</reference>
<feature type="domain" description="MIP18 family-like" evidence="2">
    <location>
        <begin position="39"/>
        <end position="111"/>
    </location>
</feature>
<evidence type="ECO:0000259" key="2">
    <source>
        <dbReference type="Pfam" id="PF01883"/>
    </source>
</evidence>
<dbReference type="SUPFAM" id="SSF117916">
    <property type="entry name" value="Fe-S cluster assembly (FSCA) domain-like"/>
    <property type="match status" value="1"/>
</dbReference>
<dbReference type="eggNOG" id="COG2151">
    <property type="taxonomic scope" value="Bacteria"/>
</dbReference>
<reference evidence="3 4" key="4">
    <citation type="journal article" date="2009" name="Appl. Environ. Microbiol.">
        <title>Comparative genome-wide transcriptional profiling of Azorhizobium caulinodans ORS571 grown under free-living and symbiotic conditions.</title>
        <authorList>
            <person name="Tsukada S."/>
            <person name="Aono T."/>
            <person name="Akiba N."/>
            <person name="Lee KB."/>
            <person name="Liu CT."/>
            <person name="Toyazaki H."/>
            <person name="Oyaizu H."/>
        </authorList>
    </citation>
    <scope>NUCLEOTIDE SEQUENCE [LARGE SCALE GENOMIC DNA]</scope>
    <source>
        <strain evidence="4">ATCC 43989 / DSM 5975 / JCM 20966 / LMG 6465 / NBRC 14845 / NCIMB 13405 / ORS 571</strain>
    </source>
</reference>
<organism evidence="3 4">
    <name type="scientific">Azorhizobium caulinodans (strain ATCC 43989 / DSM 5975 / JCM 20966 / LMG 6465 / NBRC 14845 / NCIMB 13405 / ORS 571)</name>
    <dbReference type="NCBI Taxonomy" id="438753"/>
    <lineage>
        <taxon>Bacteria</taxon>
        <taxon>Pseudomonadati</taxon>
        <taxon>Pseudomonadota</taxon>
        <taxon>Alphaproteobacteria</taxon>
        <taxon>Hyphomicrobiales</taxon>
        <taxon>Xanthobacteraceae</taxon>
        <taxon>Azorhizobium</taxon>
    </lineage>
</organism>
<dbReference type="Gene3D" id="3.30.300.130">
    <property type="entry name" value="Fe-S cluster assembly (FSCA)"/>
    <property type="match status" value="1"/>
</dbReference>
<evidence type="ECO:0000313" key="3">
    <source>
        <dbReference type="EMBL" id="BAF89433.1"/>
    </source>
</evidence>
<dbReference type="HOGENOM" id="CLU_091588_1_2_5"/>
<keyword evidence="4" id="KW-1185">Reference proteome</keyword>
<dbReference type="Pfam" id="PF01883">
    <property type="entry name" value="FeS_assembly_P"/>
    <property type="match status" value="1"/>
</dbReference>
<dbReference type="EMBL" id="AP009384">
    <property type="protein sequence ID" value="BAF89433.1"/>
    <property type="molecule type" value="Genomic_DNA"/>
</dbReference>
<dbReference type="InterPro" id="IPR052339">
    <property type="entry name" value="Fe-S_Maturation_MIP18"/>
</dbReference>
<dbReference type="RefSeq" id="WP_012171958.1">
    <property type="nucleotide sequence ID" value="NC_009937.1"/>
</dbReference>
<reference evidence="3 4" key="3">
    <citation type="journal article" date="2008" name="BMC Genomics">
        <title>The genome of the versatile nitrogen fixer Azorhizobium caulinodans ORS571.</title>
        <authorList>
            <person name="Lee KB."/>
            <person name="Backer P.D."/>
            <person name="Aono T."/>
            <person name="Liu CT."/>
            <person name="Suzuki S."/>
            <person name="Suzuki T."/>
            <person name="Kaneko T."/>
            <person name="Yamada M."/>
            <person name="Tabata S."/>
            <person name="Kupfer D.M."/>
            <person name="Najar F.Z."/>
            <person name="Wiley G.B."/>
            <person name="Roe B."/>
            <person name="Binnewies T.T."/>
            <person name="Ussery D.W."/>
            <person name="D'Haeze W."/>
            <person name="Herder J.D."/>
            <person name="Gevers D."/>
            <person name="Vereecke D."/>
            <person name="Holsters M."/>
            <person name="Oyaizu H."/>
        </authorList>
    </citation>
    <scope>NUCLEOTIDE SEQUENCE [LARGE SCALE GENOMIC DNA]</scope>
    <source>
        <strain evidence="4">ATCC 43989 / DSM 5975 / JCM 20966 / LMG 6465 / NBRC 14845 / NCIMB 13405 / ORS 571</strain>
    </source>
</reference>
<dbReference type="KEGG" id="azc:AZC_3435"/>
<dbReference type="AlphaFoldDB" id="A8IIQ1"/>
<evidence type="ECO:0000256" key="1">
    <source>
        <dbReference type="SAM" id="MobiDB-lite"/>
    </source>
</evidence>
<dbReference type="STRING" id="438753.AZC_3435"/>